<feature type="domain" description="NAD(P)-binding" evidence="1">
    <location>
        <begin position="9"/>
        <end position="91"/>
    </location>
</feature>
<evidence type="ECO:0000259" key="1">
    <source>
        <dbReference type="Pfam" id="PF13460"/>
    </source>
</evidence>
<dbReference type="Pfam" id="PF13460">
    <property type="entry name" value="NAD_binding_10"/>
    <property type="match status" value="1"/>
</dbReference>
<organism evidence="2 3">
    <name type="scientific">Thelonectria olida</name>
    <dbReference type="NCBI Taxonomy" id="1576542"/>
    <lineage>
        <taxon>Eukaryota</taxon>
        <taxon>Fungi</taxon>
        <taxon>Dikarya</taxon>
        <taxon>Ascomycota</taxon>
        <taxon>Pezizomycotina</taxon>
        <taxon>Sordariomycetes</taxon>
        <taxon>Hypocreomycetidae</taxon>
        <taxon>Hypocreales</taxon>
        <taxon>Nectriaceae</taxon>
        <taxon>Thelonectria</taxon>
    </lineage>
</organism>
<dbReference type="Proteomes" id="UP000777438">
    <property type="component" value="Unassembled WGS sequence"/>
</dbReference>
<dbReference type="InterPro" id="IPR036291">
    <property type="entry name" value="NAD(P)-bd_dom_sf"/>
</dbReference>
<dbReference type="OrthoDB" id="2130169at2759"/>
<sequence>MAPKVFLTGVTGFVGGSVFAQLHKAHPDYDYTLFVRNEERSKPVAAKYPNAKFVYGSLDDSEVIEKAAADADVVIHTADSADNASSAKAIARGIAAGHTPENPGYWIHLSGAGILIWHDLEHKRLGEAPVPEQNYNDLAGVDRLLNLPDTAIHRNVDKIVQAASSGSVRTLIISPPTIHGTGSGPVNTRSVQVPNLARATFQLGYAPIIGAGKTEWDNVHIDDLADLFVRFVDATQDPSKRSNLEIFGLNGYFLARQGTHKWSDVSEWIAEEAARRGYLSEAVTKSVPFETVDATGLLAAISWGANSKGESERARKYLGWEPKATALKETIADVVEVEARALGLVKNEAA</sequence>
<reference evidence="2 3" key="1">
    <citation type="journal article" date="2021" name="Nat. Commun.">
        <title>Genetic determinants of endophytism in the Arabidopsis root mycobiome.</title>
        <authorList>
            <person name="Mesny F."/>
            <person name="Miyauchi S."/>
            <person name="Thiergart T."/>
            <person name="Pickel B."/>
            <person name="Atanasova L."/>
            <person name="Karlsson M."/>
            <person name="Huettel B."/>
            <person name="Barry K.W."/>
            <person name="Haridas S."/>
            <person name="Chen C."/>
            <person name="Bauer D."/>
            <person name="Andreopoulos W."/>
            <person name="Pangilinan J."/>
            <person name="LaButti K."/>
            <person name="Riley R."/>
            <person name="Lipzen A."/>
            <person name="Clum A."/>
            <person name="Drula E."/>
            <person name="Henrissat B."/>
            <person name="Kohler A."/>
            <person name="Grigoriev I.V."/>
            <person name="Martin F.M."/>
            <person name="Hacquard S."/>
        </authorList>
    </citation>
    <scope>NUCLEOTIDE SEQUENCE [LARGE SCALE GENOMIC DNA]</scope>
    <source>
        <strain evidence="2 3">MPI-CAGE-CH-0241</strain>
    </source>
</reference>
<proteinExistence type="predicted"/>
<evidence type="ECO:0000313" key="3">
    <source>
        <dbReference type="Proteomes" id="UP000777438"/>
    </source>
</evidence>
<dbReference type="PANTHER" id="PTHR48079">
    <property type="entry name" value="PROTEIN YEEZ"/>
    <property type="match status" value="1"/>
</dbReference>
<evidence type="ECO:0000313" key="2">
    <source>
        <dbReference type="EMBL" id="KAH6900010.1"/>
    </source>
</evidence>
<accession>A0A9P8WI22</accession>
<dbReference type="InterPro" id="IPR016040">
    <property type="entry name" value="NAD(P)-bd_dom"/>
</dbReference>
<dbReference type="PANTHER" id="PTHR48079:SF6">
    <property type="entry name" value="NAD(P)-BINDING DOMAIN-CONTAINING PROTEIN-RELATED"/>
    <property type="match status" value="1"/>
</dbReference>
<comment type="caution">
    <text evidence="2">The sequence shown here is derived from an EMBL/GenBank/DDBJ whole genome shotgun (WGS) entry which is preliminary data.</text>
</comment>
<dbReference type="GO" id="GO:0004029">
    <property type="term" value="F:aldehyde dehydrogenase (NAD+) activity"/>
    <property type="evidence" value="ECO:0007669"/>
    <property type="project" value="TreeGrafter"/>
</dbReference>
<dbReference type="AlphaFoldDB" id="A0A9P8WI22"/>
<dbReference type="GO" id="GO:0005737">
    <property type="term" value="C:cytoplasm"/>
    <property type="evidence" value="ECO:0007669"/>
    <property type="project" value="TreeGrafter"/>
</dbReference>
<dbReference type="EMBL" id="JAGPYM010000001">
    <property type="protein sequence ID" value="KAH6900010.1"/>
    <property type="molecule type" value="Genomic_DNA"/>
</dbReference>
<protein>
    <recommendedName>
        <fullName evidence="1">NAD(P)-binding domain-containing protein</fullName>
    </recommendedName>
</protein>
<gene>
    <name evidence="2" type="ORF">B0T10DRAFT_13024</name>
</gene>
<dbReference type="InterPro" id="IPR051783">
    <property type="entry name" value="NAD(P)-dependent_oxidoreduct"/>
</dbReference>
<dbReference type="SUPFAM" id="SSF51735">
    <property type="entry name" value="NAD(P)-binding Rossmann-fold domains"/>
    <property type="match status" value="1"/>
</dbReference>
<keyword evidence="3" id="KW-1185">Reference proteome</keyword>
<dbReference type="Gene3D" id="3.40.50.720">
    <property type="entry name" value="NAD(P)-binding Rossmann-like Domain"/>
    <property type="match status" value="1"/>
</dbReference>
<name>A0A9P8WI22_9HYPO</name>